<dbReference type="Proteomes" id="UP000008983">
    <property type="component" value="Unassembled WGS sequence"/>
</dbReference>
<dbReference type="AlphaFoldDB" id="G0QTF0"/>
<keyword evidence="3" id="KW-1185">Reference proteome</keyword>
<name>G0QTF0_ICHMU</name>
<evidence type="ECO:0000313" key="3">
    <source>
        <dbReference type="Proteomes" id="UP000008983"/>
    </source>
</evidence>
<feature type="transmembrane region" description="Helical" evidence="1">
    <location>
        <begin position="20"/>
        <end position="38"/>
    </location>
</feature>
<evidence type="ECO:0000256" key="1">
    <source>
        <dbReference type="SAM" id="Phobius"/>
    </source>
</evidence>
<sequence>MVLHIIFLFGNCSSYYSWFYLWNQLLLIFVQILSILIIQQNQNMLIYYIFQLNLIYYYKQFVYLYLFQIINIYFIIIKNQQIFIFILLCLLLLFLYKRYFIKNYLIISLQQKKKIYFNNLIYIILYQIKLYQQFEKNGIINYSGYSFTFSLYLQLVYKIFYQDKLFKQNYMDNGYIFEFRNLTFQRVLKNKCKFNIIVTKLRRSKNIQNKSHKQIIKNSQINIKFQVKILIKQQYYLQICPNQKKQLNKQKTLFKNQKRKIRKQTLQSKIPKSKLIKASKA</sequence>
<keyword evidence="1" id="KW-0472">Membrane</keyword>
<gene>
    <name evidence="2" type="ORF">IMG5_107470</name>
</gene>
<feature type="transmembrane region" description="Helical" evidence="1">
    <location>
        <begin position="45"/>
        <end position="66"/>
    </location>
</feature>
<accession>G0QTF0</accession>
<evidence type="ECO:0000313" key="2">
    <source>
        <dbReference type="EMBL" id="EGR31527.1"/>
    </source>
</evidence>
<feature type="transmembrane region" description="Helical" evidence="1">
    <location>
        <begin position="72"/>
        <end position="96"/>
    </location>
</feature>
<organism evidence="2 3">
    <name type="scientific">Ichthyophthirius multifiliis</name>
    <name type="common">White spot disease agent</name>
    <name type="synonym">Ich</name>
    <dbReference type="NCBI Taxonomy" id="5932"/>
    <lineage>
        <taxon>Eukaryota</taxon>
        <taxon>Sar</taxon>
        <taxon>Alveolata</taxon>
        <taxon>Ciliophora</taxon>
        <taxon>Intramacronucleata</taxon>
        <taxon>Oligohymenophorea</taxon>
        <taxon>Hymenostomatida</taxon>
        <taxon>Ophryoglenina</taxon>
        <taxon>Ichthyophthirius</taxon>
    </lineage>
</organism>
<dbReference type="RefSeq" id="XP_004035013.1">
    <property type="nucleotide sequence ID" value="XM_004034965.1"/>
</dbReference>
<proteinExistence type="predicted"/>
<evidence type="ECO:0008006" key="4">
    <source>
        <dbReference type="Google" id="ProtNLM"/>
    </source>
</evidence>
<feature type="transmembrane region" description="Helical" evidence="1">
    <location>
        <begin position="140"/>
        <end position="161"/>
    </location>
</feature>
<keyword evidence="1" id="KW-1133">Transmembrane helix</keyword>
<reference evidence="2 3" key="1">
    <citation type="submission" date="2011-07" db="EMBL/GenBank/DDBJ databases">
        <authorList>
            <person name="Coyne R."/>
            <person name="Brami D."/>
            <person name="Johnson J."/>
            <person name="Hostetler J."/>
            <person name="Hannick L."/>
            <person name="Clark T."/>
            <person name="Cassidy-Hanley D."/>
            <person name="Inman J."/>
        </authorList>
    </citation>
    <scope>NUCLEOTIDE SEQUENCE [LARGE SCALE GENOMIC DNA]</scope>
    <source>
        <strain evidence="2 3">G5</strain>
    </source>
</reference>
<protein>
    <recommendedName>
        <fullName evidence="4">Transmembrane protein</fullName>
    </recommendedName>
</protein>
<dbReference type="InParanoid" id="G0QTF0"/>
<keyword evidence="1" id="KW-0812">Transmembrane</keyword>
<dbReference type="EMBL" id="GL983849">
    <property type="protein sequence ID" value="EGR31527.1"/>
    <property type="molecule type" value="Genomic_DNA"/>
</dbReference>
<dbReference type="GeneID" id="14907652"/>
<feature type="transmembrane region" description="Helical" evidence="1">
    <location>
        <begin position="116"/>
        <end position="134"/>
    </location>
</feature>